<evidence type="ECO:0000256" key="1">
    <source>
        <dbReference type="SAM" id="Coils"/>
    </source>
</evidence>
<keyword evidence="3" id="KW-1185">Reference proteome</keyword>
<dbReference type="EMBL" id="BNJG01000002">
    <property type="protein sequence ID" value="GHO56032.1"/>
    <property type="molecule type" value="Genomic_DNA"/>
</dbReference>
<evidence type="ECO:0000313" key="3">
    <source>
        <dbReference type="Proteomes" id="UP000654345"/>
    </source>
</evidence>
<dbReference type="Proteomes" id="UP000654345">
    <property type="component" value="Unassembled WGS sequence"/>
</dbReference>
<evidence type="ECO:0008006" key="4">
    <source>
        <dbReference type="Google" id="ProtNLM"/>
    </source>
</evidence>
<organism evidence="2 3">
    <name type="scientific">Ktedonobacter robiniae</name>
    <dbReference type="NCBI Taxonomy" id="2778365"/>
    <lineage>
        <taxon>Bacteria</taxon>
        <taxon>Bacillati</taxon>
        <taxon>Chloroflexota</taxon>
        <taxon>Ktedonobacteria</taxon>
        <taxon>Ktedonobacterales</taxon>
        <taxon>Ktedonobacteraceae</taxon>
        <taxon>Ktedonobacter</taxon>
    </lineage>
</organism>
<dbReference type="SUPFAM" id="SSF52540">
    <property type="entry name" value="P-loop containing nucleoside triphosphate hydrolases"/>
    <property type="match status" value="1"/>
</dbReference>
<comment type="caution">
    <text evidence="2">The sequence shown here is derived from an EMBL/GenBank/DDBJ whole genome shotgun (WGS) entry which is preliminary data.</text>
</comment>
<accession>A0ABQ3UTM7</accession>
<protein>
    <recommendedName>
        <fullName evidence="4">ATPase</fullName>
    </recommendedName>
</protein>
<evidence type="ECO:0000313" key="2">
    <source>
        <dbReference type="EMBL" id="GHO56032.1"/>
    </source>
</evidence>
<dbReference type="InterPro" id="IPR027417">
    <property type="entry name" value="P-loop_NTPase"/>
</dbReference>
<keyword evidence="1" id="KW-0175">Coiled coil</keyword>
<gene>
    <name evidence="2" type="ORF">KSB_45070</name>
</gene>
<sequence>MTDHRLTTIREKDPVISTYNAESLITSPEIVDAVYSAHASTHMSMGDTSGFVEKLIHWAHHNKGCVIGAIVGRYGFGKTSTAVHLWHECEKQNVIAVPPFAWFGLTDIIRATYVWVNYRLSQLAPDYCQTLRVIYERYQSQSLEALATEQDTTVDVLQRLLDHGNLKLEMRPIGVVKFLSEVSDLLAKIGREGPVVFTDELQVTLSEYPTREEFIEDLFGLLNELHHQQGSYGLVISMPTTTEALIADVRNDIIHRMQSFNFYLRPEKMYGRSFASDLWRKYAQIFGFVDDMSKILPSYTLKSIGQIASRPDLGAGPRTVIDAFRRAAASYDKSGTTYMPVDLVDDYLNGEVAFEQNGKLGMAVREALGVAPIVGNTDNEFAIKVLGAFPDGCPEEIQDYYGVAEIIAQLPPAYRREYLYDFVEGLSLRKLAQTEVRPDPVFLRLTKEFIGRYQEDTYHAQKALAAFQELIVRDRIFSERRGSSLTGWKWESEHDLRGSFNERFPDRKLYLKVALTQSELDTTRVIEEFGIWIQFDLSSGNQDPGQIHKLSSSKRAMYRLNGLLRPEGVLNIAYLGDLGLSSTRLTPLFMLALLQHLMENRSAIPNEEQVRGMKTFTDQLLSNAIKLLFNNELREHSDWSLTLVGAEMVKDVFKRMCEDSYPTYTTFITIPGWEKSLAHYVNALDNARISSAIAHGQQLLSGTKDEIIRIFGQASSQAFQNFQRSIPYLLDLIKWSGRDGGEQGQVKFKLHPLEQAILDALDASSDKVKMKGMLVGALRAEELLSLFRRQGYLESEMSQALKLLIARRYVKLDERTRKLARLVESPDELRHLINEKLNTIREILKQLSTSMGDFDDTKYSAQVATQTRRAERAIDIAELEAALLEINRLRNELDHHIEKLNQSNRSELNSILDTARKSLKNLPTIPEVNSQSPWLRHSQALRVVVEAKIRAEVEEAQAFLEIAEGILTNAESAETPVARLVVFYRGRIDIGDKHKHLKDLSAKVVHLCTQFNAWNSLLELATRVKREADNCANTYDLPEFRDQFEVLDQFVASEIALGHGFKLTSHLREKLENLERAAQQRIAGQRDQFMAVKKRYEALLADLNGRFVQLYANFDHYHPTDSYRNLDLEVQKQLQVLVVELNNRLNHIKSDMAYLLLILPNSQLPDLSSIEQLELALRDVLGKRDSLSLNSWDEGFHRARTQIEELQKQVSALFVKQAPTRSESQVLELLSANQTVELSEIIRSLAQKREVQEFALDELIDDIQSLFQKNQIVIKLERRQ</sequence>
<reference evidence="2 3" key="1">
    <citation type="journal article" date="2021" name="Int. J. Syst. Evol. Microbiol.">
        <title>Reticulibacter mediterranei gen. nov., sp. nov., within the new family Reticulibacteraceae fam. nov., and Ktedonospora formicarum gen. nov., sp. nov., Ktedonobacter robiniae sp. nov., Dictyobacter formicarum sp. nov. and Dictyobacter arantiisoli sp. nov., belonging to the class Ktedonobacteria.</title>
        <authorList>
            <person name="Yabe S."/>
            <person name="Zheng Y."/>
            <person name="Wang C.M."/>
            <person name="Sakai Y."/>
            <person name="Abe K."/>
            <person name="Yokota A."/>
            <person name="Donadio S."/>
            <person name="Cavaletti L."/>
            <person name="Monciardini P."/>
        </authorList>
    </citation>
    <scope>NUCLEOTIDE SEQUENCE [LARGE SCALE GENOMIC DNA]</scope>
    <source>
        <strain evidence="2 3">SOSP1-30</strain>
    </source>
</reference>
<proteinExistence type="predicted"/>
<name>A0ABQ3UTM7_9CHLR</name>
<feature type="coiled-coil region" evidence="1">
    <location>
        <begin position="867"/>
        <end position="906"/>
    </location>
</feature>
<dbReference type="RefSeq" id="WP_201372621.1">
    <property type="nucleotide sequence ID" value="NZ_BNJG01000002.1"/>
</dbReference>